<protein>
    <submittedName>
        <fullName evidence="1">Uncharacterized protein</fullName>
    </submittedName>
</protein>
<gene>
    <name evidence="1" type="ORF">GDO78_015085</name>
</gene>
<reference evidence="1" key="1">
    <citation type="thesis" date="2020" institute="ProQuest LLC" country="789 East Eisenhower Parkway, Ann Arbor, MI, USA">
        <title>Comparative Genomics and Chromosome Evolution.</title>
        <authorList>
            <person name="Mudd A.B."/>
        </authorList>
    </citation>
    <scope>NUCLEOTIDE SEQUENCE</scope>
    <source>
        <strain evidence="1">HN-11 Male</strain>
        <tissue evidence="1">Kidney and liver</tissue>
    </source>
</reference>
<keyword evidence="2" id="KW-1185">Reference proteome</keyword>
<evidence type="ECO:0000313" key="2">
    <source>
        <dbReference type="Proteomes" id="UP000770717"/>
    </source>
</evidence>
<dbReference type="AlphaFoldDB" id="A0A8J6EDY0"/>
<name>A0A8J6EDY0_ELECQ</name>
<proteinExistence type="predicted"/>
<comment type="caution">
    <text evidence="1">The sequence shown here is derived from an EMBL/GenBank/DDBJ whole genome shotgun (WGS) entry which is preliminary data.</text>
</comment>
<accession>A0A8J6EDY0</accession>
<evidence type="ECO:0000313" key="1">
    <source>
        <dbReference type="EMBL" id="KAG9467368.1"/>
    </source>
</evidence>
<dbReference type="EMBL" id="WNTK01001439">
    <property type="protein sequence ID" value="KAG9467368.1"/>
    <property type="molecule type" value="Genomic_DNA"/>
</dbReference>
<organism evidence="1 2">
    <name type="scientific">Eleutherodactylus coqui</name>
    <name type="common">Puerto Rican coqui</name>
    <dbReference type="NCBI Taxonomy" id="57060"/>
    <lineage>
        <taxon>Eukaryota</taxon>
        <taxon>Metazoa</taxon>
        <taxon>Chordata</taxon>
        <taxon>Craniata</taxon>
        <taxon>Vertebrata</taxon>
        <taxon>Euteleostomi</taxon>
        <taxon>Amphibia</taxon>
        <taxon>Batrachia</taxon>
        <taxon>Anura</taxon>
        <taxon>Neobatrachia</taxon>
        <taxon>Hyloidea</taxon>
        <taxon>Eleutherodactylidae</taxon>
        <taxon>Eleutherodactylinae</taxon>
        <taxon>Eleutherodactylus</taxon>
        <taxon>Eleutherodactylus</taxon>
    </lineage>
</organism>
<sequence length="88" mass="10078">MNLRNEVSKKDYSSKTAIQEQETIRLLCLLVTHFGITCTSSETLLAENIPILSLLQTLRNTENAEQLYKNTCRRSEHIRGWSLGRHCG</sequence>
<dbReference type="Proteomes" id="UP000770717">
    <property type="component" value="Unassembled WGS sequence"/>
</dbReference>